<keyword evidence="3" id="KW-1185">Reference proteome</keyword>
<organism evidence="2 3">
    <name type="scientific">Polyangium spumosum</name>
    <dbReference type="NCBI Taxonomy" id="889282"/>
    <lineage>
        <taxon>Bacteria</taxon>
        <taxon>Pseudomonadati</taxon>
        <taxon>Myxococcota</taxon>
        <taxon>Polyangia</taxon>
        <taxon>Polyangiales</taxon>
        <taxon>Polyangiaceae</taxon>
        <taxon>Polyangium</taxon>
    </lineage>
</organism>
<dbReference type="Proteomes" id="UP000440224">
    <property type="component" value="Unassembled WGS sequence"/>
</dbReference>
<evidence type="ECO:0000313" key="2">
    <source>
        <dbReference type="EMBL" id="MRG96010.1"/>
    </source>
</evidence>
<reference evidence="2 3" key="1">
    <citation type="submission" date="2019-10" db="EMBL/GenBank/DDBJ databases">
        <title>A soil myxobacterium in the family Polyangiaceae.</title>
        <authorList>
            <person name="Li Y."/>
            <person name="Wang J."/>
        </authorList>
    </citation>
    <scope>NUCLEOTIDE SEQUENCE [LARGE SCALE GENOMIC DNA]</scope>
    <source>
        <strain evidence="2 3">DSM 14734</strain>
    </source>
</reference>
<dbReference type="RefSeq" id="WP_153822827.1">
    <property type="nucleotide sequence ID" value="NZ_WJIE01000010.1"/>
</dbReference>
<dbReference type="AlphaFoldDB" id="A0A6N7PZU5"/>
<evidence type="ECO:0000313" key="3">
    <source>
        <dbReference type="Proteomes" id="UP000440224"/>
    </source>
</evidence>
<name>A0A6N7PZU5_9BACT</name>
<gene>
    <name evidence="2" type="ORF">GF068_29430</name>
</gene>
<proteinExistence type="predicted"/>
<feature type="region of interest" description="Disordered" evidence="1">
    <location>
        <begin position="1"/>
        <end position="26"/>
    </location>
</feature>
<protein>
    <submittedName>
        <fullName evidence="2">Uncharacterized protein</fullName>
    </submittedName>
</protein>
<sequence length="122" mass="12933">MSKDDTKKPVGVAGGQPTASKDNGREHSITLKEHQWIVVLAALERLIPGALKGIEDLKANGTDPKDLPPHLTAALGGPIVVRGIIVKELAARGVLSEEADKLVGIDSLMKNVYDTLKQQPPA</sequence>
<comment type="caution">
    <text evidence="2">The sequence shown here is derived from an EMBL/GenBank/DDBJ whole genome shotgun (WGS) entry which is preliminary data.</text>
</comment>
<accession>A0A6N7PZU5</accession>
<evidence type="ECO:0000256" key="1">
    <source>
        <dbReference type="SAM" id="MobiDB-lite"/>
    </source>
</evidence>
<dbReference type="EMBL" id="WJIE01000010">
    <property type="protein sequence ID" value="MRG96010.1"/>
    <property type="molecule type" value="Genomic_DNA"/>
</dbReference>